<proteinExistence type="inferred from homology"/>
<feature type="region of interest" description="Disordered" evidence="10">
    <location>
        <begin position="1498"/>
        <end position="1553"/>
    </location>
</feature>
<evidence type="ECO:0000256" key="6">
    <source>
        <dbReference type="ARBA" id="ARBA00023163"/>
    </source>
</evidence>
<keyword evidence="13" id="KW-1185">Reference proteome</keyword>
<reference evidence="13" key="1">
    <citation type="submission" date="2014-03" db="EMBL/GenBank/DDBJ databases">
        <authorList>
            <person name="Aksoy S."/>
            <person name="Warren W."/>
            <person name="Wilson R.K."/>
        </authorList>
    </citation>
    <scope>NUCLEOTIDE SEQUENCE [LARGE SCALE GENOMIC DNA]</scope>
    <source>
        <strain evidence="13">IAEA</strain>
    </source>
</reference>
<feature type="region of interest" description="Disordered" evidence="10">
    <location>
        <begin position="635"/>
        <end position="705"/>
    </location>
</feature>
<evidence type="ECO:0000313" key="12">
    <source>
        <dbReference type="EnsemblMetazoa" id="GBRI027958-PA"/>
    </source>
</evidence>
<dbReference type="VEuPathDB" id="VectorBase:GBRI027958"/>
<dbReference type="GO" id="GO:0070847">
    <property type="term" value="C:core mediator complex"/>
    <property type="evidence" value="ECO:0007669"/>
    <property type="project" value="TreeGrafter"/>
</dbReference>
<dbReference type="PANTHER" id="PTHR15201">
    <property type="entry name" value="CRSP70"/>
    <property type="match status" value="1"/>
</dbReference>
<dbReference type="GO" id="GO:0003712">
    <property type="term" value="F:transcription coregulator activity"/>
    <property type="evidence" value="ECO:0007669"/>
    <property type="project" value="TreeGrafter"/>
</dbReference>
<evidence type="ECO:0000256" key="5">
    <source>
        <dbReference type="ARBA" id="ARBA00023159"/>
    </source>
</evidence>
<evidence type="ECO:0000256" key="3">
    <source>
        <dbReference type="ARBA" id="ARBA00019686"/>
    </source>
</evidence>
<dbReference type="GO" id="GO:0010628">
    <property type="term" value="P:positive regulation of gene expression"/>
    <property type="evidence" value="ECO:0007669"/>
    <property type="project" value="TreeGrafter"/>
</dbReference>
<feature type="compositionally biased region" description="Low complexity" evidence="10">
    <location>
        <begin position="1515"/>
        <end position="1529"/>
    </location>
</feature>
<evidence type="ECO:0000256" key="10">
    <source>
        <dbReference type="SAM" id="MobiDB-lite"/>
    </source>
</evidence>
<comment type="subcellular location">
    <subcellularLocation>
        <location evidence="1 9">Nucleus</location>
    </subcellularLocation>
</comment>
<evidence type="ECO:0000256" key="8">
    <source>
        <dbReference type="ARBA" id="ARBA00031968"/>
    </source>
</evidence>
<dbReference type="Pfam" id="PF08711">
    <property type="entry name" value="Med26"/>
    <property type="match status" value="1"/>
</dbReference>
<keyword evidence="7 9" id="KW-0539">Nucleus</keyword>
<dbReference type="SMART" id="SM00509">
    <property type="entry name" value="TFS2N"/>
    <property type="match status" value="1"/>
</dbReference>
<feature type="compositionally biased region" description="Basic and acidic residues" evidence="10">
    <location>
        <begin position="1535"/>
        <end position="1551"/>
    </location>
</feature>
<name>A0A1A9WQ87_9MUSC</name>
<dbReference type="InterPro" id="IPR017923">
    <property type="entry name" value="TFIIS_N"/>
</dbReference>
<dbReference type="Proteomes" id="UP000091820">
    <property type="component" value="Unassembled WGS sequence"/>
</dbReference>
<evidence type="ECO:0000256" key="2">
    <source>
        <dbReference type="ARBA" id="ARBA00009681"/>
    </source>
</evidence>
<reference evidence="12" key="2">
    <citation type="submission" date="2020-05" db="UniProtKB">
        <authorList>
            <consortium name="EnsemblMetazoa"/>
        </authorList>
    </citation>
    <scope>IDENTIFICATION</scope>
    <source>
        <strain evidence="12">IAEA</strain>
    </source>
</reference>
<feature type="compositionally biased region" description="Basic and acidic residues" evidence="10">
    <location>
        <begin position="1306"/>
        <end position="1315"/>
    </location>
</feature>
<comment type="similarity">
    <text evidence="2">Belongs to the Mediator complex subunit 26 family.</text>
</comment>
<feature type="domain" description="TFIIS N-terminal" evidence="11">
    <location>
        <begin position="8"/>
        <end position="85"/>
    </location>
</feature>
<dbReference type="EnsemblMetazoa" id="GBRI027958-RA">
    <property type="protein sequence ID" value="GBRI027958-PA"/>
    <property type="gene ID" value="GBRI027958"/>
</dbReference>
<keyword evidence="6" id="KW-0804">Transcription</keyword>
<evidence type="ECO:0000313" key="13">
    <source>
        <dbReference type="Proteomes" id="UP000091820"/>
    </source>
</evidence>
<organism evidence="12 13">
    <name type="scientific">Glossina brevipalpis</name>
    <dbReference type="NCBI Taxonomy" id="37001"/>
    <lineage>
        <taxon>Eukaryota</taxon>
        <taxon>Metazoa</taxon>
        <taxon>Ecdysozoa</taxon>
        <taxon>Arthropoda</taxon>
        <taxon>Hexapoda</taxon>
        <taxon>Insecta</taxon>
        <taxon>Pterygota</taxon>
        <taxon>Neoptera</taxon>
        <taxon>Endopterygota</taxon>
        <taxon>Diptera</taxon>
        <taxon>Brachycera</taxon>
        <taxon>Muscomorpha</taxon>
        <taxon>Hippoboscoidea</taxon>
        <taxon>Glossinidae</taxon>
        <taxon>Glossina</taxon>
    </lineage>
</organism>
<dbReference type="PROSITE" id="PS51319">
    <property type="entry name" value="TFIIS_N"/>
    <property type="match status" value="1"/>
</dbReference>
<evidence type="ECO:0000256" key="9">
    <source>
        <dbReference type="PROSITE-ProRule" id="PRU00649"/>
    </source>
</evidence>
<feature type="compositionally biased region" description="Polar residues" evidence="10">
    <location>
        <begin position="672"/>
        <end position="686"/>
    </location>
</feature>
<dbReference type="GO" id="GO:0016592">
    <property type="term" value="C:mediator complex"/>
    <property type="evidence" value="ECO:0007669"/>
    <property type="project" value="InterPro"/>
</dbReference>
<evidence type="ECO:0000256" key="1">
    <source>
        <dbReference type="ARBA" id="ARBA00004123"/>
    </source>
</evidence>
<evidence type="ECO:0000256" key="7">
    <source>
        <dbReference type="ARBA" id="ARBA00023242"/>
    </source>
</evidence>
<dbReference type="InterPro" id="IPR003617">
    <property type="entry name" value="TFIIS/CRSP70_N_sub"/>
</dbReference>
<dbReference type="Gene3D" id="1.20.930.10">
    <property type="entry name" value="Conserved domain common to transcription factors TFIIS, elongin A, CRSP70"/>
    <property type="match status" value="1"/>
</dbReference>
<evidence type="ECO:0000256" key="4">
    <source>
        <dbReference type="ARBA" id="ARBA00023015"/>
    </source>
</evidence>
<protein>
    <recommendedName>
        <fullName evidence="3">Mediator of RNA polymerase II transcription subunit 26</fullName>
    </recommendedName>
    <alternativeName>
        <fullName evidence="8">Mediator complex subunit 26</fullName>
    </alternativeName>
</protein>
<dbReference type="SUPFAM" id="SSF47676">
    <property type="entry name" value="Conserved domain common to transcription factors TFIIS, elongin A, CRSP70"/>
    <property type="match status" value="1"/>
</dbReference>
<dbReference type="InterPro" id="IPR035441">
    <property type="entry name" value="TFIIS/LEDGF_dom_sf"/>
</dbReference>
<evidence type="ECO:0000259" key="11">
    <source>
        <dbReference type="PROSITE" id="PS51319"/>
    </source>
</evidence>
<accession>A0A1A9WQ87</accession>
<dbReference type="STRING" id="37001.A0A1A9WQ87"/>
<dbReference type="GO" id="GO:0006357">
    <property type="term" value="P:regulation of transcription by RNA polymerase II"/>
    <property type="evidence" value="ECO:0007669"/>
    <property type="project" value="InterPro"/>
</dbReference>
<sequence>MNNRQILDLTLRLSQALDQNYDVVNMDAVLSVITTLESTTVTKAHLETTRLAKYINQLRRRTKCEHLARRAKSLLKRWREMVGIQQAHQNEAALTTTLHVNNTSLISGLSISNLGTDSPQLPPHATQMRFQSDSINYTLQSNQTHAQPQRQLQFHPQTELNFPNDLNYSRNTDTNNEFLRNTTSNSAPVSLLTKSVNPTNVKRLNRNAHEQKHQQQQPISFANLLSGLNTSSDSICGNSKSSSMKTHKRIAEHDSVQTVETLIIDHSSNSNSEIVFMPSNCTSCIKTENVPPIIIDLQDTNSVETNEQHLVVHPKVISISSSSKSRKSRINKKRRDATNSIEFDVASLDNDCVDKSALSGETKSCSVCPISSISEILSLSNSSMSSVFPMEKVMVNANSSVSTTNNRSQVGDKVPKSDLTFAGKFKQASAQSACDRVLEYKCNRDVIIDGVGSNASNNNQSYSPNILDTKTSPIISNKFTPFSGVGINSNDSTSNSRISQFEAVKGEKFSHVFYNSSPKHNEDTSPQKQHCAYKHESYSTSTYLKDSVVPISETKQADPGICNTGEVKVPKKRGRKKGSKGVDSVIAKEVSLSSEMLISSLGTGVKKVKTTKELYAEIKSRKLVAGAAEPAERVASPATSINSQLQTQQQAFSGPESSCSEPSLHSPRTLDACSTNATMSTVATRSTPDKSVAETHPDDSFTLTDDSILPSKMVAVISREHNTQDTNSNTCSDIKSESFENARNVPLTTAASISAIRAQICELAKKFTPVSSLKFTEDNIPCTCTVVEVTPEKFKGIDKINEADEGLIDVNQTNSNITVALEQLHSSTAATADEISKPKTVEHEVTDITINSQVSRSPLSCLTSKQKLKKSIFDFDFDDNEEDPLHTIIADLAANKKNETAYSGDEERSNEASKIRSVVEKEIEKEMVISRCTSQKQQQYQHDATPALVPEMPIYQTQEDPNCRAKYRFEVETQQITRFHIKALHNLFIENVNGNWNHACDGKKVIGEIDYLHKMKIEDGYDVVPRYGSLIKERIAKDLTTVLFTNNYQRERNSLLIIQKLKNLPFLGVARTTLLEKLTQENKSVTRSTLVVNEEKQQLEKHKESTFTNYLTNADHAAQRNVNLFVNVSESITKTSPTPSSNNNNVNGQGTTAPVLFIAERKQIENEDNSVSCLRRRRRSRDNIFNNAETKLINQPECYDKENSHCKEDKEDVWKRKYTKRKIKERRMLSKHGCPHSIKRLKISVNGDIATHKQITLNNSNNNSTDEEGNQSEIDEIENEGTAMDDNQFVNENSVAPAGNDEEAGEDKMDKDIADNRDLVENDERDNEYFGDFHEVIPRSSSSTSIVLTIKKTPSKSNFHTKICANTSQNIINVKKNAYTQDKYIALKRNSILETSPDGAEEDQVKKEKKICRLTSNLQGVSDIKMQENQVSKKKFLQKIKDFSKGNLHNQLFFSEELHPSISEDVFNFSSGEEACAMDLESEEGDCYHELTEAHQGVGRIKPSDELNTTQFETSSPSSGSEYLSGNSNASVNDSQHDHGDNENDSQHIDDDGLPLENNNLLLSFNNIYYFSSQEKQKHESSQEILSPSMQHRNKLILGQIPNEICDVYSVYTTNNHSGNIFNLKELVDSSAERNFLDSNDDIHNDSGNGGTNTCVEDENQLRQQAKLKIKMDDHSKFAVPYEEYRTGVRAIDEDIPEQGYCSRLQQFKEWHEVLQLRSYNDELLTVLPYVVLE</sequence>
<dbReference type="PANTHER" id="PTHR15201:SF1">
    <property type="entry name" value="MEDIATOR OF RNA POLYMERASE II TRANSCRIPTION SUBUNIT 26"/>
    <property type="match status" value="1"/>
</dbReference>
<feature type="compositionally biased region" description="Basic and acidic residues" evidence="10">
    <location>
        <begin position="687"/>
        <end position="699"/>
    </location>
</feature>
<feature type="compositionally biased region" description="Polar residues" evidence="10">
    <location>
        <begin position="637"/>
        <end position="663"/>
    </location>
</feature>
<feature type="region of interest" description="Disordered" evidence="10">
    <location>
        <begin position="1292"/>
        <end position="1315"/>
    </location>
</feature>
<keyword evidence="4" id="KW-0805">Transcription regulation</keyword>
<dbReference type="InterPro" id="IPR042376">
    <property type="entry name" value="MED26"/>
</dbReference>
<keyword evidence="5" id="KW-0010">Activator</keyword>